<name>A0ACC1IF23_9FUNG</name>
<dbReference type="Proteomes" id="UP001150581">
    <property type="component" value="Unassembled WGS sequence"/>
</dbReference>
<comment type="caution">
    <text evidence="1">The sequence shown here is derived from an EMBL/GenBank/DDBJ whole genome shotgun (WGS) entry which is preliminary data.</text>
</comment>
<gene>
    <name evidence="1" type="primary">SCO1</name>
    <name evidence="1" type="ORF">LPJ66_005254</name>
</gene>
<proteinExistence type="predicted"/>
<keyword evidence="2" id="KW-1185">Reference proteome</keyword>
<sequence>MRAFCSFARSGASAMSAGHFALTSRILQKQTVAPGLRFKMTHASSPLATAATTRGLRLSGGCAKYSTETPPKSDKDNSNSSSSTAGNSESSSNSSHKKDSLLPDSGPLSPVGIGLFLLSAAGIVYYFTIKKELIRKERIENQGKQGSVGKPEVGGPFELIDQNGHV</sequence>
<protein>
    <submittedName>
        <fullName evidence="1">Cu-binding protein</fullName>
    </submittedName>
</protein>
<dbReference type="EMBL" id="JANBPG010000707">
    <property type="protein sequence ID" value="KAJ1894325.1"/>
    <property type="molecule type" value="Genomic_DNA"/>
</dbReference>
<feature type="non-terminal residue" evidence="1">
    <location>
        <position position="166"/>
    </location>
</feature>
<evidence type="ECO:0000313" key="1">
    <source>
        <dbReference type="EMBL" id="KAJ1894325.1"/>
    </source>
</evidence>
<organism evidence="1 2">
    <name type="scientific">Kickxella alabastrina</name>
    <dbReference type="NCBI Taxonomy" id="61397"/>
    <lineage>
        <taxon>Eukaryota</taxon>
        <taxon>Fungi</taxon>
        <taxon>Fungi incertae sedis</taxon>
        <taxon>Zoopagomycota</taxon>
        <taxon>Kickxellomycotina</taxon>
        <taxon>Kickxellomycetes</taxon>
        <taxon>Kickxellales</taxon>
        <taxon>Kickxellaceae</taxon>
        <taxon>Kickxella</taxon>
    </lineage>
</organism>
<evidence type="ECO:0000313" key="2">
    <source>
        <dbReference type="Proteomes" id="UP001150581"/>
    </source>
</evidence>
<accession>A0ACC1IF23</accession>
<reference evidence="1" key="1">
    <citation type="submission" date="2022-07" db="EMBL/GenBank/DDBJ databases">
        <title>Phylogenomic reconstructions and comparative analyses of Kickxellomycotina fungi.</title>
        <authorList>
            <person name="Reynolds N.K."/>
            <person name="Stajich J.E."/>
            <person name="Barry K."/>
            <person name="Grigoriev I.V."/>
            <person name="Crous P."/>
            <person name="Smith M.E."/>
        </authorList>
    </citation>
    <scope>NUCLEOTIDE SEQUENCE</scope>
    <source>
        <strain evidence="1">Benny 63K</strain>
    </source>
</reference>